<protein>
    <submittedName>
        <fullName evidence="1">Uncharacterized protein</fullName>
    </submittedName>
</protein>
<comment type="caution">
    <text evidence="1">The sequence shown here is derived from an EMBL/GenBank/DDBJ whole genome shotgun (WGS) entry which is preliminary data.</text>
</comment>
<evidence type="ECO:0000313" key="2">
    <source>
        <dbReference type="Proteomes" id="UP001285244"/>
    </source>
</evidence>
<evidence type="ECO:0000313" key="1">
    <source>
        <dbReference type="EMBL" id="MDX8416987.1"/>
    </source>
</evidence>
<name>A0ABU4WKB4_9FIRM</name>
<accession>A0ABU4WKB4</accession>
<dbReference type="Proteomes" id="UP001285244">
    <property type="component" value="Unassembled WGS sequence"/>
</dbReference>
<dbReference type="RefSeq" id="WP_320325299.1">
    <property type="nucleotide sequence ID" value="NZ_JALBUS010000004.1"/>
</dbReference>
<sequence>MDEKLKQSVNSALAPTIKNLQESLKSSILTYNSEYFERISKNVSNAFNDSPIANKITSEFIDTINELVSSLNSIDLDSYSEDDIVPNEVANAVKKIVTSLNELPNNKQKLKQIIIKEPITRTDIYNLILILLTIFTILKD</sequence>
<dbReference type="EMBL" id="JALBUS010000004">
    <property type="protein sequence ID" value="MDX8416987.1"/>
    <property type="molecule type" value="Genomic_DNA"/>
</dbReference>
<gene>
    <name evidence="1" type="ORF">MOZ64_03905</name>
</gene>
<reference evidence="1 2" key="1">
    <citation type="submission" date="2022-03" db="EMBL/GenBank/DDBJ databases">
        <title>Novel taxa within the pig intestine.</title>
        <authorList>
            <person name="Wylensek D."/>
            <person name="Bishof K."/>
            <person name="Afrizal A."/>
            <person name="Clavel T."/>
        </authorList>
    </citation>
    <scope>NUCLEOTIDE SEQUENCE [LARGE SCALE GENOMIC DNA]</scope>
    <source>
        <strain evidence="1 2">Cla-KB-P134</strain>
    </source>
</reference>
<organism evidence="1 2">
    <name type="scientific">Absicoccus intestinalis</name>
    <dbReference type="NCBI Taxonomy" id="2926319"/>
    <lineage>
        <taxon>Bacteria</taxon>
        <taxon>Bacillati</taxon>
        <taxon>Bacillota</taxon>
        <taxon>Erysipelotrichia</taxon>
        <taxon>Erysipelotrichales</taxon>
        <taxon>Erysipelotrichaceae</taxon>
        <taxon>Absicoccus</taxon>
    </lineage>
</organism>
<proteinExistence type="predicted"/>
<keyword evidence="2" id="KW-1185">Reference proteome</keyword>